<feature type="binding site" evidence="6">
    <location>
        <position position="78"/>
    </location>
    <ligand>
        <name>Na(+)</name>
        <dbReference type="ChEBI" id="CHEBI:29101"/>
        <label>1</label>
    </ligand>
</feature>
<keyword evidence="6" id="KW-0915">Sodium</keyword>
<gene>
    <name evidence="9" type="ORF">DILT_LOCUS5647</name>
</gene>
<reference evidence="9 10" key="1">
    <citation type="submission" date="2018-11" db="EMBL/GenBank/DDBJ databases">
        <authorList>
            <consortium name="Pathogen Informatics"/>
        </authorList>
    </citation>
    <scope>NUCLEOTIDE SEQUENCE [LARGE SCALE GENOMIC DNA]</scope>
</reference>
<feature type="signal peptide" evidence="8">
    <location>
        <begin position="1"/>
        <end position="18"/>
    </location>
</feature>
<accession>A0A3P7NW66</accession>
<comment type="subcellular location">
    <subcellularLocation>
        <location evidence="1">Membrane</location>
        <topology evidence="1">Multi-pass membrane protein</topology>
    </subcellularLocation>
</comment>
<dbReference type="OrthoDB" id="6581954at2759"/>
<dbReference type="SUPFAM" id="SSF161070">
    <property type="entry name" value="SNF-like"/>
    <property type="match status" value="1"/>
</dbReference>
<feature type="transmembrane region" description="Helical" evidence="7">
    <location>
        <begin position="72"/>
        <end position="97"/>
    </location>
</feature>
<organism evidence="9 10">
    <name type="scientific">Dibothriocephalus latus</name>
    <name type="common">Fish tapeworm</name>
    <name type="synonym">Diphyllobothrium latum</name>
    <dbReference type="NCBI Taxonomy" id="60516"/>
    <lineage>
        <taxon>Eukaryota</taxon>
        <taxon>Metazoa</taxon>
        <taxon>Spiralia</taxon>
        <taxon>Lophotrochozoa</taxon>
        <taxon>Platyhelminthes</taxon>
        <taxon>Cestoda</taxon>
        <taxon>Eucestoda</taxon>
        <taxon>Diphyllobothriidea</taxon>
        <taxon>Diphyllobothriidae</taxon>
        <taxon>Dibothriocephalus</taxon>
    </lineage>
</organism>
<name>A0A3P7NW66_DIBLA</name>
<evidence type="ECO:0008006" key="11">
    <source>
        <dbReference type="Google" id="ProtNLM"/>
    </source>
</evidence>
<dbReference type="Proteomes" id="UP000281553">
    <property type="component" value="Unassembled WGS sequence"/>
</dbReference>
<dbReference type="PANTHER" id="PTHR11616">
    <property type="entry name" value="SODIUM/CHLORIDE DEPENDENT TRANSPORTER"/>
    <property type="match status" value="1"/>
</dbReference>
<feature type="chain" id="PRO_5017998508" description="Transporter" evidence="8">
    <location>
        <begin position="19"/>
        <end position="179"/>
    </location>
</feature>
<dbReference type="GO" id="GO:0035725">
    <property type="term" value="P:sodium ion transmembrane transport"/>
    <property type="evidence" value="ECO:0007669"/>
    <property type="project" value="TreeGrafter"/>
</dbReference>
<evidence type="ECO:0000313" key="9">
    <source>
        <dbReference type="EMBL" id="VDN09816.1"/>
    </source>
</evidence>
<keyword evidence="4 7" id="KW-1133">Transmembrane helix</keyword>
<dbReference type="EMBL" id="UYRU01047850">
    <property type="protein sequence ID" value="VDN09816.1"/>
    <property type="molecule type" value="Genomic_DNA"/>
</dbReference>
<feature type="transmembrane region" description="Helical" evidence="7">
    <location>
        <begin position="130"/>
        <end position="152"/>
    </location>
</feature>
<evidence type="ECO:0000313" key="10">
    <source>
        <dbReference type="Proteomes" id="UP000281553"/>
    </source>
</evidence>
<dbReference type="InterPro" id="IPR000175">
    <property type="entry name" value="Na/ntran_symport"/>
</dbReference>
<feature type="binding site" evidence="6">
    <location>
        <position position="147"/>
    </location>
    <ligand>
        <name>Na(+)</name>
        <dbReference type="ChEBI" id="CHEBI:29101"/>
        <label>1</label>
    </ligand>
</feature>
<dbReference type="PANTHER" id="PTHR11616:SF240">
    <property type="entry name" value="BLOATED TUBULES, ISOFORM B-RELATED"/>
    <property type="match status" value="1"/>
</dbReference>
<dbReference type="PRINTS" id="PR00176">
    <property type="entry name" value="NANEUSMPORT"/>
</dbReference>
<dbReference type="GO" id="GO:0046872">
    <property type="term" value="F:metal ion binding"/>
    <property type="evidence" value="ECO:0007669"/>
    <property type="project" value="UniProtKB-KW"/>
</dbReference>
<evidence type="ECO:0000256" key="6">
    <source>
        <dbReference type="PIRSR" id="PIRSR600175-1"/>
    </source>
</evidence>
<keyword evidence="3 7" id="KW-0812">Transmembrane</keyword>
<feature type="transmembrane region" description="Helical" evidence="7">
    <location>
        <begin position="42"/>
        <end position="60"/>
    </location>
</feature>
<evidence type="ECO:0000256" key="2">
    <source>
        <dbReference type="ARBA" id="ARBA00022448"/>
    </source>
</evidence>
<keyword evidence="10" id="KW-1185">Reference proteome</keyword>
<evidence type="ECO:0000256" key="7">
    <source>
        <dbReference type="SAM" id="Phobius"/>
    </source>
</evidence>
<keyword evidence="5 7" id="KW-0472">Membrane</keyword>
<dbReference type="GO" id="GO:0006865">
    <property type="term" value="P:amino acid transport"/>
    <property type="evidence" value="ECO:0007669"/>
    <property type="project" value="TreeGrafter"/>
</dbReference>
<protein>
    <recommendedName>
        <fullName evidence="11">Transporter</fullName>
    </recommendedName>
</protein>
<feature type="binding site" evidence="6">
    <location>
        <position position="46"/>
    </location>
    <ligand>
        <name>Na(+)</name>
        <dbReference type="ChEBI" id="CHEBI:29101"/>
        <label>1</label>
    </ligand>
</feature>
<evidence type="ECO:0000256" key="1">
    <source>
        <dbReference type="ARBA" id="ARBA00004141"/>
    </source>
</evidence>
<dbReference type="PROSITE" id="PS50267">
    <property type="entry name" value="NA_NEUROTRAN_SYMP_3"/>
    <property type="match status" value="1"/>
</dbReference>
<proteinExistence type="predicted"/>
<dbReference type="AlphaFoldDB" id="A0A3P7NW66"/>
<evidence type="ECO:0000256" key="3">
    <source>
        <dbReference type="ARBA" id="ARBA00022692"/>
    </source>
</evidence>
<sequence>MLTILLIRVALLPGALEGVKYYLTPNFSKLRDATAWTDAATQLFFSLGCCNGALLTLSSYNKFNNNCCRDAILVSCINCATSIYAGFVVFATLGFMAQSRGVEIKDVATSGPGLVFVVYPEAINQMPLPVLWSVFFFLMLVTLGLGSQFPLVETLLSTVQEEGRHYGYLQTRTSQILFR</sequence>
<dbReference type="InterPro" id="IPR037272">
    <property type="entry name" value="SNS_sf"/>
</dbReference>
<feature type="binding site" evidence="6">
    <location>
        <position position="143"/>
    </location>
    <ligand>
        <name>Na(+)</name>
        <dbReference type="ChEBI" id="CHEBI:29101"/>
        <label>1</label>
    </ligand>
</feature>
<evidence type="ECO:0000256" key="8">
    <source>
        <dbReference type="SAM" id="SignalP"/>
    </source>
</evidence>
<evidence type="ECO:0000256" key="5">
    <source>
        <dbReference type="ARBA" id="ARBA00023136"/>
    </source>
</evidence>
<dbReference type="Pfam" id="PF00209">
    <property type="entry name" value="SNF"/>
    <property type="match status" value="1"/>
</dbReference>
<keyword evidence="2" id="KW-0813">Transport</keyword>
<keyword evidence="8" id="KW-0732">Signal</keyword>
<evidence type="ECO:0000256" key="4">
    <source>
        <dbReference type="ARBA" id="ARBA00022989"/>
    </source>
</evidence>
<dbReference type="GO" id="GO:0005886">
    <property type="term" value="C:plasma membrane"/>
    <property type="evidence" value="ECO:0007669"/>
    <property type="project" value="TreeGrafter"/>
</dbReference>
<keyword evidence="6" id="KW-0479">Metal-binding</keyword>